<dbReference type="Proteomes" id="UP000217895">
    <property type="component" value="Plasmid Plasmid2 dna"/>
</dbReference>
<organism evidence="1 2">
    <name type="scientific">Leptolyngbya boryana NIES-2135</name>
    <dbReference type="NCBI Taxonomy" id="1973484"/>
    <lineage>
        <taxon>Bacteria</taxon>
        <taxon>Bacillati</taxon>
        <taxon>Cyanobacteriota</taxon>
        <taxon>Cyanophyceae</taxon>
        <taxon>Leptolyngbyales</taxon>
        <taxon>Leptolyngbyaceae</taxon>
        <taxon>Leptolyngbya group</taxon>
        <taxon>Leptolyngbya</taxon>
    </lineage>
</organism>
<dbReference type="EMBL" id="AP018205">
    <property type="protein sequence ID" value="BAY59932.1"/>
    <property type="molecule type" value="Genomic_DNA"/>
</dbReference>
<reference evidence="1 2" key="1">
    <citation type="submission" date="2017-06" db="EMBL/GenBank/DDBJ databases">
        <title>Genome sequencing of cyanobaciteial culture collection at National Institute for Environmental Studies (NIES).</title>
        <authorList>
            <person name="Hirose Y."/>
            <person name="Shimura Y."/>
            <person name="Fujisawa T."/>
            <person name="Nakamura Y."/>
            <person name="Kawachi M."/>
        </authorList>
    </citation>
    <scope>NUCLEOTIDE SEQUENCE [LARGE SCALE GENOMIC DNA]</scope>
    <source>
        <strain evidence="1 2">NIES-2135</strain>
        <plasmid evidence="2">Plasmid Plasmid2 dna</plasmid>
    </source>
</reference>
<accession>A0A1Z4JT83</accession>
<geneLocation type="plasmid" evidence="1">
    <name>plasmid2</name>
</geneLocation>
<name>A0A1Z4JT83_LEPBY</name>
<proteinExistence type="predicted"/>
<keyword evidence="1" id="KW-0614">Plasmid</keyword>
<keyword evidence="2" id="KW-1185">Reference proteome</keyword>
<evidence type="ECO:0000313" key="1">
    <source>
        <dbReference type="EMBL" id="BAY59932.1"/>
    </source>
</evidence>
<sequence length="53" mass="5733">MEAIHVIGAFVLLHHNMVMPVAVHMSPALESVLNVVNAGIETIFIPTMPLTLL</sequence>
<evidence type="ECO:0000313" key="2">
    <source>
        <dbReference type="Proteomes" id="UP000217895"/>
    </source>
</evidence>
<dbReference type="AlphaFoldDB" id="A0A1Z4JT83"/>
<gene>
    <name evidence="1" type="ORF">NIES2135_68090</name>
</gene>
<protein>
    <submittedName>
        <fullName evidence="1">Uncharacterized protein</fullName>
    </submittedName>
</protein>